<dbReference type="HOGENOM" id="CLU_1907005_0_0_1"/>
<protein>
    <submittedName>
        <fullName evidence="1">Uncharacterized protein</fullName>
    </submittedName>
</protein>
<reference evidence="2" key="1">
    <citation type="journal article" date="2014" name="Proc. Natl. Acad. Sci. U.S.A.">
        <title>Extensive sampling of basidiomycete genomes demonstrates inadequacy of the white-rot/brown-rot paradigm for wood decay fungi.</title>
        <authorList>
            <person name="Riley R."/>
            <person name="Salamov A.A."/>
            <person name="Brown D.W."/>
            <person name="Nagy L.G."/>
            <person name="Floudas D."/>
            <person name="Held B.W."/>
            <person name="Levasseur A."/>
            <person name="Lombard V."/>
            <person name="Morin E."/>
            <person name="Otillar R."/>
            <person name="Lindquist E.A."/>
            <person name="Sun H."/>
            <person name="LaButti K.M."/>
            <person name="Schmutz J."/>
            <person name="Jabbour D."/>
            <person name="Luo H."/>
            <person name="Baker S.E."/>
            <person name="Pisabarro A.G."/>
            <person name="Walton J.D."/>
            <person name="Blanchette R.A."/>
            <person name="Henrissat B."/>
            <person name="Martin F."/>
            <person name="Cullen D."/>
            <person name="Hibbett D.S."/>
            <person name="Grigoriev I.V."/>
        </authorList>
    </citation>
    <scope>NUCLEOTIDE SEQUENCE [LARGE SCALE GENOMIC DNA]</scope>
    <source>
        <strain evidence="2">MUCL 33604</strain>
    </source>
</reference>
<name>A0A067QMB8_9AGAM</name>
<proteinExistence type="predicted"/>
<gene>
    <name evidence="1" type="ORF">JAAARDRAFT_234638</name>
</gene>
<dbReference type="EMBL" id="KL197709">
    <property type="protein sequence ID" value="KDQ64672.1"/>
    <property type="molecule type" value="Genomic_DNA"/>
</dbReference>
<organism evidence="1 2">
    <name type="scientific">Jaapia argillacea MUCL 33604</name>
    <dbReference type="NCBI Taxonomy" id="933084"/>
    <lineage>
        <taxon>Eukaryota</taxon>
        <taxon>Fungi</taxon>
        <taxon>Dikarya</taxon>
        <taxon>Basidiomycota</taxon>
        <taxon>Agaricomycotina</taxon>
        <taxon>Agaricomycetes</taxon>
        <taxon>Agaricomycetidae</taxon>
        <taxon>Jaapiales</taxon>
        <taxon>Jaapiaceae</taxon>
        <taxon>Jaapia</taxon>
    </lineage>
</organism>
<dbReference type="InParanoid" id="A0A067QMB8"/>
<dbReference type="Proteomes" id="UP000027265">
    <property type="component" value="Unassembled WGS sequence"/>
</dbReference>
<accession>A0A067QMB8</accession>
<evidence type="ECO:0000313" key="2">
    <source>
        <dbReference type="Proteomes" id="UP000027265"/>
    </source>
</evidence>
<dbReference type="AlphaFoldDB" id="A0A067QMB8"/>
<sequence length="133" mass="14613">MCMWLRGSMSMSVSLNFWGIPARRTSRRSLPTPPSAAAATTTMPVPNRLLWRRRRLQFYSPSPTSTATSLPTTRPMLLFVTPFVLRTVSILPPTTTTTTTTTILTIPLPASRINPSSMSIPIAASINAPRITQ</sequence>
<evidence type="ECO:0000313" key="1">
    <source>
        <dbReference type="EMBL" id="KDQ64672.1"/>
    </source>
</evidence>
<keyword evidence="2" id="KW-1185">Reference proteome</keyword>